<name>A0A238YHD3_9FLAO</name>
<keyword evidence="7" id="KW-1185">Reference proteome</keyword>
<dbReference type="InterPro" id="IPR036388">
    <property type="entry name" value="WH-like_DNA-bd_sf"/>
</dbReference>
<keyword evidence="5" id="KW-0472">Membrane</keyword>
<dbReference type="InterPro" id="IPR005650">
    <property type="entry name" value="BlaI_family"/>
</dbReference>
<evidence type="ECO:0000313" key="7">
    <source>
        <dbReference type="Proteomes" id="UP000198379"/>
    </source>
</evidence>
<dbReference type="GO" id="GO:0045892">
    <property type="term" value="P:negative regulation of DNA-templated transcription"/>
    <property type="evidence" value="ECO:0007669"/>
    <property type="project" value="InterPro"/>
</dbReference>
<evidence type="ECO:0000313" key="6">
    <source>
        <dbReference type="EMBL" id="SNR70666.1"/>
    </source>
</evidence>
<sequence length="155" mass="18338">MFTLFYDYIYSCMTINIVICSKILYICSMKELTKAEEQVMQYVWRLEKAFLKDIVDAFPEPKPAYTTISTVVRVLVKKEFLKFETFGKIRQYSPTISKEVYFKRHIKDIIGSFFSGSVSKFALSFTDGEDMNLTELEKMKHMIEEKIERLKENDQ</sequence>
<keyword evidence="5" id="KW-0812">Transmembrane</keyword>
<reference evidence="6 7" key="1">
    <citation type="submission" date="2017-06" db="EMBL/GenBank/DDBJ databases">
        <authorList>
            <person name="Kim H.J."/>
            <person name="Triplett B.A."/>
        </authorList>
    </citation>
    <scope>NUCLEOTIDE SEQUENCE [LARGE SCALE GENOMIC DNA]</scope>
    <source>
        <strain evidence="6 7">DSM 25597</strain>
    </source>
</reference>
<gene>
    <name evidence="6" type="ORF">SAMN06265376_10281</name>
</gene>
<protein>
    <submittedName>
        <fullName evidence="6">Transcriptional repressor, CopY family</fullName>
    </submittedName>
</protein>
<dbReference type="AlphaFoldDB" id="A0A238YHD3"/>
<keyword evidence="2" id="KW-0805">Transcription regulation</keyword>
<feature type="transmembrane region" description="Helical" evidence="5">
    <location>
        <begin position="6"/>
        <end position="25"/>
    </location>
</feature>
<organism evidence="6 7">
    <name type="scientific">Dokdonia pacifica</name>
    <dbReference type="NCBI Taxonomy" id="1627892"/>
    <lineage>
        <taxon>Bacteria</taxon>
        <taxon>Pseudomonadati</taxon>
        <taxon>Bacteroidota</taxon>
        <taxon>Flavobacteriia</taxon>
        <taxon>Flavobacteriales</taxon>
        <taxon>Flavobacteriaceae</taxon>
        <taxon>Dokdonia</taxon>
    </lineage>
</organism>
<keyword evidence="3" id="KW-0238">DNA-binding</keyword>
<evidence type="ECO:0000256" key="4">
    <source>
        <dbReference type="ARBA" id="ARBA00023163"/>
    </source>
</evidence>
<dbReference type="Pfam" id="PF03965">
    <property type="entry name" value="Penicillinase_R"/>
    <property type="match status" value="1"/>
</dbReference>
<comment type="similarity">
    <text evidence="1">Belongs to the BlaI transcriptional regulatory family.</text>
</comment>
<dbReference type="Gene3D" id="1.10.4040.10">
    <property type="entry name" value="Penicillinase repressor domain"/>
    <property type="match status" value="1"/>
</dbReference>
<dbReference type="SUPFAM" id="SSF46785">
    <property type="entry name" value="Winged helix' DNA-binding domain"/>
    <property type="match status" value="1"/>
</dbReference>
<evidence type="ECO:0000256" key="1">
    <source>
        <dbReference type="ARBA" id="ARBA00011046"/>
    </source>
</evidence>
<dbReference type="InterPro" id="IPR036390">
    <property type="entry name" value="WH_DNA-bd_sf"/>
</dbReference>
<keyword evidence="5" id="KW-1133">Transmembrane helix</keyword>
<dbReference type="Proteomes" id="UP000198379">
    <property type="component" value="Unassembled WGS sequence"/>
</dbReference>
<evidence type="ECO:0000256" key="3">
    <source>
        <dbReference type="ARBA" id="ARBA00023125"/>
    </source>
</evidence>
<dbReference type="EMBL" id="FZNY01000002">
    <property type="protein sequence ID" value="SNR70666.1"/>
    <property type="molecule type" value="Genomic_DNA"/>
</dbReference>
<proteinExistence type="inferred from homology"/>
<dbReference type="GO" id="GO:0003677">
    <property type="term" value="F:DNA binding"/>
    <property type="evidence" value="ECO:0007669"/>
    <property type="project" value="UniProtKB-KW"/>
</dbReference>
<evidence type="ECO:0000256" key="5">
    <source>
        <dbReference type="SAM" id="Phobius"/>
    </source>
</evidence>
<keyword evidence="4" id="KW-0804">Transcription</keyword>
<evidence type="ECO:0000256" key="2">
    <source>
        <dbReference type="ARBA" id="ARBA00023015"/>
    </source>
</evidence>
<accession>A0A238YHD3</accession>
<dbReference type="Gene3D" id="1.10.10.10">
    <property type="entry name" value="Winged helix-like DNA-binding domain superfamily/Winged helix DNA-binding domain"/>
    <property type="match status" value="1"/>
</dbReference>